<dbReference type="GO" id="GO:0006412">
    <property type="term" value="P:translation"/>
    <property type="evidence" value="ECO:0007669"/>
    <property type="project" value="UniProtKB-UniRule"/>
</dbReference>
<dbReference type="RefSeq" id="WP_048112647.1">
    <property type="nucleotide sequence ID" value="NZ_CP010070.1"/>
</dbReference>
<accession>A0A0A7LCM3</accession>
<dbReference type="FunFam" id="1.10.1650.10:FF:000001">
    <property type="entry name" value="Ribosomal protein L19"/>
    <property type="match status" value="1"/>
</dbReference>
<keyword evidence="4 5" id="KW-0687">Ribonucleoprotein</keyword>
<protein>
    <recommendedName>
        <fullName evidence="5">Large ribosomal subunit protein eL19</fullName>
    </recommendedName>
</protein>
<dbReference type="Pfam" id="PF25476">
    <property type="entry name" value="Ribosomal_L19e_C"/>
    <property type="match status" value="1"/>
</dbReference>
<dbReference type="Pfam" id="PF01280">
    <property type="entry name" value="Ribosomal_L19e"/>
    <property type="match status" value="1"/>
</dbReference>
<proteinExistence type="inferred from homology"/>
<dbReference type="SMART" id="SM01416">
    <property type="entry name" value="Ribosomal_L19e"/>
    <property type="match status" value="1"/>
</dbReference>
<dbReference type="GO" id="GO:0003735">
    <property type="term" value="F:structural constituent of ribosome"/>
    <property type="evidence" value="ECO:0007669"/>
    <property type="project" value="InterPro"/>
</dbReference>
<evidence type="ECO:0000256" key="2">
    <source>
        <dbReference type="ARBA" id="ARBA00011838"/>
    </source>
</evidence>
<keyword evidence="5" id="KW-0694">RNA-binding</keyword>
<dbReference type="SUPFAM" id="SSF48140">
    <property type="entry name" value="Ribosomal protein L19 (L19e)"/>
    <property type="match status" value="1"/>
</dbReference>
<evidence type="ECO:0000256" key="1">
    <source>
        <dbReference type="ARBA" id="ARBA00011082"/>
    </source>
</evidence>
<dbReference type="Gene3D" id="1.10.1200.240">
    <property type="match status" value="1"/>
</dbReference>
<dbReference type="InterPro" id="IPR015972">
    <property type="entry name" value="Ribosomal_eL19_dom1"/>
</dbReference>
<feature type="domain" description="Large ribosomal subunit protein eL19" evidence="7">
    <location>
        <begin position="2"/>
        <end position="145"/>
    </location>
</feature>
<dbReference type="InterPro" id="IPR039547">
    <property type="entry name" value="Ribosomal_eL19"/>
</dbReference>
<name>A0A0A7LCM3_9ARCH</name>
<comment type="similarity">
    <text evidence="1 5">Belongs to the eukaryotic ribosomal protein eL19 family.</text>
</comment>
<dbReference type="GO" id="GO:0022625">
    <property type="term" value="C:cytosolic large ribosomal subunit"/>
    <property type="evidence" value="ECO:0007669"/>
    <property type="project" value="InterPro"/>
</dbReference>
<evidence type="ECO:0000313" key="9">
    <source>
        <dbReference type="Proteomes" id="UP000030787"/>
    </source>
</evidence>
<evidence type="ECO:0000256" key="5">
    <source>
        <dbReference type="HAMAP-Rule" id="MF_01475"/>
    </source>
</evidence>
<comment type="function">
    <text evidence="5">Binds to the 23S rRNA.</text>
</comment>
<dbReference type="Proteomes" id="UP000030787">
    <property type="component" value="Chromosome"/>
</dbReference>
<dbReference type="InterPro" id="IPR000196">
    <property type="entry name" value="Ribosomal_eL19_dom"/>
</dbReference>
<dbReference type="STRING" id="1577791.Mpt1_c09440"/>
<dbReference type="InterPro" id="IPR057260">
    <property type="entry name" value="Ribosomal_L19e_C"/>
</dbReference>
<dbReference type="PANTHER" id="PTHR10722">
    <property type="entry name" value="60S RIBOSOMAL PROTEIN L19"/>
    <property type="match status" value="1"/>
</dbReference>
<keyword evidence="9" id="KW-1185">Reference proteome</keyword>
<keyword evidence="3 5" id="KW-0689">Ribosomal protein</keyword>
<sequence length="152" mass="17456">MDLRNQRRMAADVLKCGENRVWMNPDKLDEIEDCITRSDIRTAVDSGLIKAKPKQGTSRGRIRHAAEQKASGKRKGPGSRKGTANARVPDKRRWIATIRPIRDELKTLRADGKITPSIYRFYYRRAKGGVYKSRRNLKQHMISAGHLKEEEK</sequence>
<dbReference type="KEGG" id="mear:Mpt1_c09440"/>
<dbReference type="OrthoDB" id="11624at2157"/>
<dbReference type="GeneID" id="24818606"/>
<feature type="region of interest" description="Disordered" evidence="6">
    <location>
        <begin position="47"/>
        <end position="90"/>
    </location>
</feature>
<dbReference type="AlphaFoldDB" id="A0A0A7LCM3"/>
<dbReference type="HOGENOM" id="CLU_083919_1_1_2"/>
<dbReference type="InterPro" id="IPR057259">
    <property type="entry name" value="Ribosomal_L19e"/>
</dbReference>
<dbReference type="EMBL" id="CP010070">
    <property type="protein sequence ID" value="AIZ56819.1"/>
    <property type="molecule type" value="Genomic_DNA"/>
</dbReference>
<evidence type="ECO:0000313" key="8">
    <source>
        <dbReference type="EMBL" id="AIZ56819.1"/>
    </source>
</evidence>
<evidence type="ECO:0000259" key="7">
    <source>
        <dbReference type="SMART" id="SM01416"/>
    </source>
</evidence>
<evidence type="ECO:0000256" key="4">
    <source>
        <dbReference type="ARBA" id="ARBA00023274"/>
    </source>
</evidence>
<evidence type="ECO:0000256" key="3">
    <source>
        <dbReference type="ARBA" id="ARBA00022980"/>
    </source>
</evidence>
<dbReference type="NCBIfam" id="NF006343">
    <property type="entry name" value="PRK08570.1"/>
    <property type="match status" value="1"/>
</dbReference>
<dbReference type="Gene3D" id="1.10.1650.10">
    <property type="match status" value="1"/>
</dbReference>
<dbReference type="HAMAP" id="MF_01475">
    <property type="entry name" value="Ribosomal_eL19"/>
    <property type="match status" value="1"/>
</dbReference>
<dbReference type="GO" id="GO:0070180">
    <property type="term" value="F:large ribosomal subunit rRNA binding"/>
    <property type="evidence" value="ECO:0007669"/>
    <property type="project" value="UniProtKB-UniRule"/>
</dbReference>
<gene>
    <name evidence="5" type="primary">rpl19e</name>
    <name evidence="8" type="ORF">Mpt1_c09440</name>
</gene>
<comment type="subunit">
    <text evidence="2 5">Part of the 50S ribosomal subunit.</text>
</comment>
<evidence type="ECO:0000256" key="6">
    <source>
        <dbReference type="SAM" id="MobiDB-lite"/>
    </source>
</evidence>
<reference evidence="8 9" key="1">
    <citation type="journal article" date="2014" name="Appl. Environ. Microbiol.">
        <title>Comparative Genome Analysis of 'Candidatus Methanoplasma termitum' Indicates a New Mode of Energy Metabolism in the Seventh Order of Methanogens.</title>
        <authorList>
            <person name="Lang K."/>
            <person name="Schuldes J."/>
            <person name="Klingl A."/>
            <person name="Poehlein A."/>
            <person name="Daniel R."/>
            <person name="Brune A."/>
        </authorList>
    </citation>
    <scope>NUCLEOTIDE SEQUENCE [LARGE SCALE GENOMIC DNA]</scope>
    <source>
        <strain evidence="9">Mpt1</strain>
    </source>
</reference>
<organism evidence="8 9">
    <name type="scientific">Candidatus Methanoplasma termitum</name>
    <dbReference type="NCBI Taxonomy" id="1577791"/>
    <lineage>
        <taxon>Archaea</taxon>
        <taxon>Methanobacteriati</taxon>
        <taxon>Thermoplasmatota</taxon>
        <taxon>Thermoplasmata</taxon>
        <taxon>Methanomassiliicoccales</taxon>
        <taxon>Methanomassiliicoccaceae</taxon>
        <taxon>Candidatus Methanoplasma</taxon>
    </lineage>
</organism>
<dbReference type="CDD" id="cd00481">
    <property type="entry name" value="Ribosomal_L19e"/>
    <property type="match status" value="1"/>
</dbReference>
<keyword evidence="5" id="KW-0699">rRNA-binding</keyword>
<dbReference type="InterPro" id="IPR035970">
    <property type="entry name" value="60S_ribosomal_eL19_sf"/>
</dbReference>